<sequence>MTEESFTSSSSFSFKFIPAWPQKPPYTPRAGPIPPHRLIVPACHTVRRNDYLFAGCGEEGDGGDRQKDWLSGTEEGRGTSGMSWRFRNVK</sequence>
<feature type="region of interest" description="Disordered" evidence="1">
    <location>
        <begin position="56"/>
        <end position="90"/>
    </location>
</feature>
<keyword evidence="3" id="KW-1185">Reference proteome</keyword>
<proteinExistence type="predicted"/>
<gene>
    <name evidence="2" type="ORF">GWI33_008641</name>
</gene>
<accession>A0A834MAY8</accession>
<comment type="caution">
    <text evidence="2">The sequence shown here is derived from an EMBL/GenBank/DDBJ whole genome shotgun (WGS) entry which is preliminary data.</text>
</comment>
<evidence type="ECO:0000256" key="1">
    <source>
        <dbReference type="SAM" id="MobiDB-lite"/>
    </source>
</evidence>
<evidence type="ECO:0000313" key="2">
    <source>
        <dbReference type="EMBL" id="KAF7278291.1"/>
    </source>
</evidence>
<dbReference type="AlphaFoldDB" id="A0A834MAY8"/>
<name>A0A834MAY8_RHYFE</name>
<evidence type="ECO:0000313" key="3">
    <source>
        <dbReference type="Proteomes" id="UP000625711"/>
    </source>
</evidence>
<dbReference type="EMBL" id="JAACXV010000404">
    <property type="protein sequence ID" value="KAF7278291.1"/>
    <property type="molecule type" value="Genomic_DNA"/>
</dbReference>
<dbReference type="Proteomes" id="UP000625711">
    <property type="component" value="Unassembled WGS sequence"/>
</dbReference>
<protein>
    <submittedName>
        <fullName evidence="2">Uncharacterized protein</fullName>
    </submittedName>
</protein>
<organism evidence="2 3">
    <name type="scientific">Rhynchophorus ferrugineus</name>
    <name type="common">Red palm weevil</name>
    <name type="synonym">Curculio ferrugineus</name>
    <dbReference type="NCBI Taxonomy" id="354439"/>
    <lineage>
        <taxon>Eukaryota</taxon>
        <taxon>Metazoa</taxon>
        <taxon>Ecdysozoa</taxon>
        <taxon>Arthropoda</taxon>
        <taxon>Hexapoda</taxon>
        <taxon>Insecta</taxon>
        <taxon>Pterygota</taxon>
        <taxon>Neoptera</taxon>
        <taxon>Endopterygota</taxon>
        <taxon>Coleoptera</taxon>
        <taxon>Polyphaga</taxon>
        <taxon>Cucujiformia</taxon>
        <taxon>Curculionidae</taxon>
        <taxon>Dryophthorinae</taxon>
        <taxon>Rhynchophorus</taxon>
    </lineage>
</organism>
<reference evidence="2" key="1">
    <citation type="submission" date="2020-08" db="EMBL/GenBank/DDBJ databases">
        <title>Genome sequencing and assembly of the red palm weevil Rhynchophorus ferrugineus.</title>
        <authorList>
            <person name="Dias G.B."/>
            <person name="Bergman C.M."/>
            <person name="Manee M."/>
        </authorList>
    </citation>
    <scope>NUCLEOTIDE SEQUENCE</scope>
    <source>
        <strain evidence="2">AA-2017</strain>
        <tissue evidence="2">Whole larva</tissue>
    </source>
</reference>